<dbReference type="Proteomes" id="UP000014629">
    <property type="component" value="Unassembled WGS sequence"/>
</dbReference>
<feature type="compositionally biased region" description="Polar residues" evidence="1">
    <location>
        <begin position="62"/>
        <end position="73"/>
    </location>
</feature>
<feature type="compositionally biased region" description="Basic and acidic residues" evidence="1">
    <location>
        <begin position="1"/>
        <end position="11"/>
    </location>
</feature>
<protein>
    <submittedName>
        <fullName evidence="2">Uncharacterized protein</fullName>
    </submittedName>
</protein>
<dbReference type="AlphaFoldDB" id="S3ZQX9"/>
<feature type="region of interest" description="Disordered" evidence="1">
    <location>
        <begin position="51"/>
        <end position="73"/>
    </location>
</feature>
<accession>S3ZQX9</accession>
<dbReference type="EMBL" id="AOPZ01000066">
    <property type="protein sequence ID" value="EPH45219.1"/>
    <property type="molecule type" value="Genomic_DNA"/>
</dbReference>
<sequence>MRRLIADDALRGEGPGAGDLNGAQQLIGVSASLSPPTTLGAPAIGPAGIPAPATPVHGCDRTANTPGDASTQR</sequence>
<comment type="caution">
    <text evidence="2">The sequence shown here is derived from an EMBL/GenBank/DDBJ whole genome shotgun (WGS) entry which is preliminary data.</text>
</comment>
<proteinExistence type="predicted"/>
<evidence type="ECO:0000256" key="1">
    <source>
        <dbReference type="SAM" id="MobiDB-lite"/>
    </source>
</evidence>
<evidence type="ECO:0000313" key="2">
    <source>
        <dbReference type="EMBL" id="EPH45219.1"/>
    </source>
</evidence>
<keyword evidence="3" id="KW-1185">Reference proteome</keyword>
<name>S3ZQX9_9ACTN</name>
<organism evidence="2 3">
    <name type="scientific">Streptomyces aurantiacus JA 4570</name>
    <dbReference type="NCBI Taxonomy" id="1286094"/>
    <lineage>
        <taxon>Bacteria</taxon>
        <taxon>Bacillati</taxon>
        <taxon>Actinomycetota</taxon>
        <taxon>Actinomycetes</taxon>
        <taxon>Kitasatosporales</taxon>
        <taxon>Streptomycetaceae</taxon>
        <taxon>Streptomyces</taxon>
        <taxon>Streptomyces aurantiacus group</taxon>
    </lineage>
</organism>
<feature type="region of interest" description="Disordered" evidence="1">
    <location>
        <begin position="1"/>
        <end position="22"/>
    </location>
</feature>
<gene>
    <name evidence="2" type="ORF">STRAU_1695</name>
</gene>
<evidence type="ECO:0000313" key="3">
    <source>
        <dbReference type="Proteomes" id="UP000014629"/>
    </source>
</evidence>
<reference evidence="2 3" key="1">
    <citation type="submission" date="2013-02" db="EMBL/GenBank/DDBJ databases">
        <title>Draft Genome Sequence of Streptomyces aurantiacus, Which Produces Setomimycin.</title>
        <authorList>
            <person name="Gruening B.A."/>
            <person name="Praeg A."/>
            <person name="Erxleben A."/>
            <person name="Guenther S."/>
            <person name="Mueller M."/>
        </authorList>
    </citation>
    <scope>NUCLEOTIDE SEQUENCE [LARGE SCALE GENOMIC DNA]</scope>
    <source>
        <strain evidence="2 3">JA 4570</strain>
    </source>
</reference>